<reference evidence="2" key="1">
    <citation type="submission" date="2009-05" db="EMBL/GenBank/DDBJ databases">
        <title>Complete sequence of Tolumonas auensis DSM 9187.</title>
        <authorList>
            <consortium name="US DOE Joint Genome Institute"/>
            <person name="Lucas S."/>
            <person name="Copeland A."/>
            <person name="Lapidus A."/>
            <person name="Glavina del Rio T."/>
            <person name="Tice H."/>
            <person name="Bruce D."/>
            <person name="Goodwin L."/>
            <person name="Pitluck S."/>
            <person name="Chertkov O."/>
            <person name="Brettin T."/>
            <person name="Detter J.C."/>
            <person name="Han C."/>
            <person name="Larimer F."/>
            <person name="Land M."/>
            <person name="Hauser L."/>
            <person name="Kyrpides N."/>
            <person name="Mikhailova N."/>
            <person name="Spring S."/>
            <person name="Beller H."/>
        </authorList>
    </citation>
    <scope>NUCLEOTIDE SEQUENCE [LARGE SCALE GENOMIC DNA]</scope>
    <source>
        <strain evidence="2">DSM 9187 / TA4</strain>
    </source>
</reference>
<dbReference type="KEGG" id="tau:Tola_1614"/>
<dbReference type="HOGENOM" id="CLU_1407899_0_0_6"/>
<dbReference type="STRING" id="595494.Tola_1614"/>
<dbReference type="RefSeq" id="WP_015878696.1">
    <property type="nucleotide sequence ID" value="NC_012691.1"/>
</dbReference>
<dbReference type="OrthoDB" id="6268058at2"/>
<organism evidence="1 2">
    <name type="scientific">Tolumonas auensis (strain DSM 9187 / NBRC 110442 / TA 4)</name>
    <dbReference type="NCBI Taxonomy" id="595494"/>
    <lineage>
        <taxon>Bacteria</taxon>
        <taxon>Pseudomonadati</taxon>
        <taxon>Pseudomonadota</taxon>
        <taxon>Gammaproteobacteria</taxon>
        <taxon>Aeromonadales</taxon>
        <taxon>Aeromonadaceae</taxon>
        <taxon>Tolumonas</taxon>
    </lineage>
</organism>
<reference evidence="1 2" key="2">
    <citation type="journal article" date="2011" name="Stand. Genomic Sci.">
        <title>Complete genome sequence of Tolumonas auensis type strain (TA 4).</title>
        <authorList>
            <person name="Chertkov O."/>
            <person name="Copeland A."/>
            <person name="Lucas S."/>
            <person name="Lapidus A."/>
            <person name="Berry K.W."/>
            <person name="Detter J.C."/>
            <person name="Del Rio T.G."/>
            <person name="Hammon N."/>
            <person name="Dalin E."/>
            <person name="Tice H."/>
            <person name="Pitluck S."/>
            <person name="Richardson P."/>
            <person name="Bruce D."/>
            <person name="Goodwin L."/>
            <person name="Han C."/>
            <person name="Tapia R."/>
            <person name="Saunders E."/>
            <person name="Schmutz J."/>
            <person name="Brettin T."/>
            <person name="Larimer F."/>
            <person name="Land M."/>
            <person name="Hauser L."/>
            <person name="Spring S."/>
            <person name="Rohde M."/>
            <person name="Kyrpides N.C."/>
            <person name="Ivanova N."/>
            <person name="Goker M."/>
            <person name="Beller H.R."/>
            <person name="Klenk H.P."/>
            <person name="Woyke T."/>
        </authorList>
    </citation>
    <scope>NUCLEOTIDE SEQUENCE [LARGE SCALE GENOMIC DNA]</scope>
    <source>
        <strain evidence="2">DSM 9187 / TA4</strain>
    </source>
</reference>
<protein>
    <submittedName>
        <fullName evidence="1">Uncharacterized protein</fullName>
    </submittedName>
</protein>
<dbReference type="Proteomes" id="UP000009073">
    <property type="component" value="Chromosome"/>
</dbReference>
<dbReference type="EMBL" id="CP001616">
    <property type="protein sequence ID" value="ACQ93225.1"/>
    <property type="molecule type" value="Genomic_DNA"/>
</dbReference>
<dbReference type="AlphaFoldDB" id="C4LF58"/>
<gene>
    <name evidence="1" type="ordered locus">Tola_1614</name>
</gene>
<name>C4LF58_TOLAT</name>
<sequence>MGLSAFAQNLLSKGQFVNTDVELLELDDVCRKLLDRSSYVASLKGLPLLDSKQDYGLILLDAIQQPIIGYKRNGDERIKVLSGIFTYHRILQHISSEKMLTAVPVFILDKPPTREIRELLLLNELTRNLLKQCFLGSSSQLADHLYAWFDCPVHESLFQHEHWQQIFPSIKTKQELCDWLGISSKTFIPFALRGKTNE</sequence>
<accession>C4LF58</accession>
<evidence type="ECO:0000313" key="1">
    <source>
        <dbReference type="EMBL" id="ACQ93225.1"/>
    </source>
</evidence>
<proteinExistence type="predicted"/>
<evidence type="ECO:0000313" key="2">
    <source>
        <dbReference type="Proteomes" id="UP000009073"/>
    </source>
</evidence>
<dbReference type="eggNOG" id="ENOG5033NIN">
    <property type="taxonomic scope" value="Bacteria"/>
</dbReference>
<keyword evidence="2" id="KW-1185">Reference proteome</keyword>